<keyword evidence="4" id="KW-0134">Cell wall</keyword>
<comment type="catalytic activity">
    <reaction evidence="11">
        <text>(1,4-alpha-D-galacturonosyl)n+m + H2O = (1,4-alpha-D-galacturonosyl)n + (1,4-alpha-D-galacturonosyl)m.</text>
        <dbReference type="EC" id="3.2.1.15"/>
    </reaction>
</comment>
<evidence type="ECO:0000256" key="14">
    <source>
        <dbReference type="SAM" id="SignalP"/>
    </source>
</evidence>
<dbReference type="FunFam" id="2.160.20.10:FF:000032">
    <property type="entry name" value="Pectin lyase-like superfamily protein"/>
    <property type="match status" value="1"/>
</dbReference>
<dbReference type="PANTHER" id="PTHR31375">
    <property type="match status" value="1"/>
</dbReference>
<dbReference type="SUPFAM" id="SSF51126">
    <property type="entry name" value="Pectin lyase-like"/>
    <property type="match status" value="1"/>
</dbReference>
<dbReference type="AlphaFoldDB" id="A0A5A7PP04"/>
<organism evidence="15 16">
    <name type="scientific">Striga asiatica</name>
    <name type="common">Asiatic witchweed</name>
    <name type="synonym">Buchnera asiatica</name>
    <dbReference type="NCBI Taxonomy" id="4170"/>
    <lineage>
        <taxon>Eukaryota</taxon>
        <taxon>Viridiplantae</taxon>
        <taxon>Streptophyta</taxon>
        <taxon>Embryophyta</taxon>
        <taxon>Tracheophyta</taxon>
        <taxon>Spermatophyta</taxon>
        <taxon>Magnoliopsida</taxon>
        <taxon>eudicotyledons</taxon>
        <taxon>Gunneridae</taxon>
        <taxon>Pentapetalae</taxon>
        <taxon>asterids</taxon>
        <taxon>lamiids</taxon>
        <taxon>Lamiales</taxon>
        <taxon>Orobanchaceae</taxon>
        <taxon>Buchnereae</taxon>
        <taxon>Striga</taxon>
    </lineage>
</organism>
<comment type="similarity">
    <text evidence="2 13">Belongs to the glycosyl hydrolase 28 family.</text>
</comment>
<evidence type="ECO:0000256" key="5">
    <source>
        <dbReference type="ARBA" id="ARBA00022525"/>
    </source>
</evidence>
<evidence type="ECO:0000256" key="8">
    <source>
        <dbReference type="ARBA" id="ARBA00022801"/>
    </source>
</evidence>
<feature type="chain" id="PRO_5022966717" description="endo-polygalacturonase" evidence="14">
    <location>
        <begin position="19"/>
        <end position="449"/>
    </location>
</feature>
<evidence type="ECO:0000256" key="4">
    <source>
        <dbReference type="ARBA" id="ARBA00022512"/>
    </source>
</evidence>
<evidence type="ECO:0000256" key="7">
    <source>
        <dbReference type="ARBA" id="ARBA00022737"/>
    </source>
</evidence>
<dbReference type="EMBL" id="BKCP01004849">
    <property type="protein sequence ID" value="GER34222.1"/>
    <property type="molecule type" value="Genomic_DNA"/>
</dbReference>
<feature type="signal peptide" evidence="14">
    <location>
        <begin position="1"/>
        <end position="18"/>
    </location>
</feature>
<keyword evidence="10" id="KW-0961">Cell wall biogenesis/degradation</keyword>
<keyword evidence="9 13" id="KW-0326">Glycosidase</keyword>
<dbReference type="InterPro" id="IPR012334">
    <property type="entry name" value="Pectin_lyas_fold"/>
</dbReference>
<keyword evidence="15" id="KW-0456">Lyase</keyword>
<reference evidence="16" key="1">
    <citation type="journal article" date="2019" name="Curr. Biol.">
        <title>Genome Sequence of Striga asiatica Provides Insight into the Evolution of Plant Parasitism.</title>
        <authorList>
            <person name="Yoshida S."/>
            <person name="Kim S."/>
            <person name="Wafula E.K."/>
            <person name="Tanskanen J."/>
            <person name="Kim Y.M."/>
            <person name="Honaas L."/>
            <person name="Yang Z."/>
            <person name="Spallek T."/>
            <person name="Conn C.E."/>
            <person name="Ichihashi Y."/>
            <person name="Cheong K."/>
            <person name="Cui S."/>
            <person name="Der J.P."/>
            <person name="Gundlach H."/>
            <person name="Jiao Y."/>
            <person name="Hori C."/>
            <person name="Ishida J.K."/>
            <person name="Kasahara H."/>
            <person name="Kiba T."/>
            <person name="Kim M.S."/>
            <person name="Koo N."/>
            <person name="Laohavisit A."/>
            <person name="Lee Y.H."/>
            <person name="Lumba S."/>
            <person name="McCourt P."/>
            <person name="Mortimer J.C."/>
            <person name="Mutuku J.M."/>
            <person name="Nomura T."/>
            <person name="Sasaki-Sekimoto Y."/>
            <person name="Seto Y."/>
            <person name="Wang Y."/>
            <person name="Wakatake T."/>
            <person name="Sakakibara H."/>
            <person name="Demura T."/>
            <person name="Yamaguchi S."/>
            <person name="Yoneyama K."/>
            <person name="Manabe R.I."/>
            <person name="Nelson D.C."/>
            <person name="Schulman A.H."/>
            <person name="Timko M.P."/>
            <person name="dePamphilis C.W."/>
            <person name="Choi D."/>
            <person name="Shirasu K."/>
        </authorList>
    </citation>
    <scope>NUCLEOTIDE SEQUENCE [LARGE SCALE GENOMIC DNA]</scope>
    <source>
        <strain evidence="16">cv. UVA1</strain>
    </source>
</reference>
<sequence length="449" mass="48745">MNKLIIFLVLLSVPLRSAEKDLPEKYDILNELESWEMDYDEEDEFDLFEWPSLQSSRSSKNVVNVEAFGAVGDGVSDDTQAFKNAWNEACSTARSVLLVPSGRSYLVKATRFNGPCVDRLVVQIEGTIVAPSKPKNWDLNSPRTWIVFNNLTNVVIQGHGVINGMGGEWWENSCKKNKANALTIESSSVVRVKGLQIENGQQMNFIIARSNLVRVFGLKVTAPGDSPNTDGIHITGSTNVVLQNCKIGTGDDCVSIVSGTSNVRLKNIQCGPGHGISIGSLGKNNSTGTVENVVVDRAVINGASNGVRIKTWQGGSGYVTAVRFQNIVMEDVANPIIIDQFYCDSPTSCKPQDSAVAISQIMYLNITGTSKTKNAMKFACSDTVPCKDIILKDINLQGNNDDVTSVVTYCRSAAGIIKGDINPDAQCLLSTSNEDQKVEDDDVIIHTEL</sequence>
<name>A0A5A7PP04_STRAF</name>
<evidence type="ECO:0000256" key="12">
    <source>
        <dbReference type="PROSITE-ProRule" id="PRU10052"/>
    </source>
</evidence>
<dbReference type="PROSITE" id="PS00502">
    <property type="entry name" value="POLYGALACTURONASE"/>
    <property type="match status" value="1"/>
</dbReference>
<dbReference type="GO" id="GO:0016829">
    <property type="term" value="F:lyase activity"/>
    <property type="evidence" value="ECO:0007669"/>
    <property type="project" value="UniProtKB-KW"/>
</dbReference>
<evidence type="ECO:0000256" key="13">
    <source>
        <dbReference type="RuleBase" id="RU361169"/>
    </source>
</evidence>
<evidence type="ECO:0000256" key="2">
    <source>
        <dbReference type="ARBA" id="ARBA00008834"/>
    </source>
</evidence>
<evidence type="ECO:0000256" key="11">
    <source>
        <dbReference type="ARBA" id="ARBA00034074"/>
    </source>
</evidence>
<accession>A0A5A7PP04</accession>
<gene>
    <name evidence="15" type="ORF">STAS_10407</name>
</gene>
<evidence type="ECO:0000256" key="6">
    <source>
        <dbReference type="ARBA" id="ARBA00022729"/>
    </source>
</evidence>
<dbReference type="GO" id="GO:0071555">
    <property type="term" value="P:cell wall organization"/>
    <property type="evidence" value="ECO:0007669"/>
    <property type="project" value="UniProtKB-KW"/>
</dbReference>
<protein>
    <recommendedName>
        <fullName evidence="3">endo-polygalacturonase</fullName>
        <ecNumber evidence="3">3.2.1.15</ecNumber>
    </recommendedName>
</protein>
<comment type="caution">
    <text evidence="15">The sequence shown here is derived from an EMBL/GenBank/DDBJ whole genome shotgun (WGS) entry which is preliminary data.</text>
</comment>
<evidence type="ECO:0000256" key="1">
    <source>
        <dbReference type="ARBA" id="ARBA00004191"/>
    </source>
</evidence>
<dbReference type="Pfam" id="PF00295">
    <property type="entry name" value="Glyco_hydro_28"/>
    <property type="match status" value="1"/>
</dbReference>
<keyword evidence="7" id="KW-0677">Repeat</keyword>
<feature type="active site" evidence="12">
    <location>
        <position position="274"/>
    </location>
</feature>
<keyword evidence="8 13" id="KW-0378">Hydrolase</keyword>
<proteinExistence type="inferred from homology"/>
<evidence type="ECO:0000256" key="9">
    <source>
        <dbReference type="ARBA" id="ARBA00023295"/>
    </source>
</evidence>
<evidence type="ECO:0000313" key="15">
    <source>
        <dbReference type="EMBL" id="GER34222.1"/>
    </source>
</evidence>
<dbReference type="InterPro" id="IPR000743">
    <property type="entry name" value="Glyco_hydro_28"/>
</dbReference>
<dbReference type="Proteomes" id="UP000325081">
    <property type="component" value="Unassembled WGS sequence"/>
</dbReference>
<evidence type="ECO:0000256" key="10">
    <source>
        <dbReference type="ARBA" id="ARBA00023316"/>
    </source>
</evidence>
<evidence type="ECO:0000256" key="3">
    <source>
        <dbReference type="ARBA" id="ARBA00012736"/>
    </source>
</evidence>
<dbReference type="EC" id="3.2.1.15" evidence="3"/>
<evidence type="ECO:0000313" key="16">
    <source>
        <dbReference type="Proteomes" id="UP000325081"/>
    </source>
</evidence>
<dbReference type="OrthoDB" id="187139at2759"/>
<keyword evidence="5" id="KW-0964">Secreted</keyword>
<keyword evidence="6 14" id="KW-0732">Signal</keyword>
<keyword evidence="16" id="KW-1185">Reference proteome</keyword>
<dbReference type="Gene3D" id="2.160.20.10">
    <property type="entry name" value="Single-stranded right-handed beta-helix, Pectin lyase-like"/>
    <property type="match status" value="1"/>
</dbReference>
<dbReference type="InterPro" id="IPR011050">
    <property type="entry name" value="Pectin_lyase_fold/virulence"/>
</dbReference>
<dbReference type="GO" id="GO:0005975">
    <property type="term" value="P:carbohydrate metabolic process"/>
    <property type="evidence" value="ECO:0007669"/>
    <property type="project" value="InterPro"/>
</dbReference>
<dbReference type="GO" id="GO:0004650">
    <property type="term" value="F:polygalacturonase activity"/>
    <property type="evidence" value="ECO:0007669"/>
    <property type="project" value="UniProtKB-EC"/>
</dbReference>
<comment type="subcellular location">
    <subcellularLocation>
        <location evidence="1">Secreted</location>
        <location evidence="1">Cell wall</location>
    </subcellularLocation>
</comment>